<feature type="active site" description="Proton donor; for dehydratase activity" evidence="5">
    <location>
        <position position="1663"/>
    </location>
</feature>
<evidence type="ECO:0000256" key="4">
    <source>
        <dbReference type="ARBA" id="ARBA00023315"/>
    </source>
</evidence>
<evidence type="ECO:0000256" key="5">
    <source>
        <dbReference type="PROSITE-ProRule" id="PRU01363"/>
    </source>
</evidence>
<dbReference type="Gene3D" id="3.90.470.20">
    <property type="entry name" value="4'-phosphopantetheinyl transferase domain"/>
    <property type="match status" value="1"/>
</dbReference>
<dbReference type="RefSeq" id="WP_092627232.1">
    <property type="nucleotide sequence ID" value="NZ_FNFM01000003.1"/>
</dbReference>
<dbReference type="InterPro" id="IPR016036">
    <property type="entry name" value="Malonyl_transacylase_ACP-bd"/>
</dbReference>
<dbReference type="Proteomes" id="UP000199213">
    <property type="component" value="Unassembled WGS sequence"/>
</dbReference>
<dbReference type="InterPro" id="IPR037143">
    <property type="entry name" value="4-PPantetheinyl_Trfase_dom_sf"/>
</dbReference>
<dbReference type="InterPro" id="IPR020841">
    <property type="entry name" value="PKS_Beta-ketoAc_synthase_dom"/>
</dbReference>
<dbReference type="SMART" id="SM00825">
    <property type="entry name" value="PKS_KS"/>
    <property type="match status" value="1"/>
</dbReference>
<dbReference type="SMART" id="SM00822">
    <property type="entry name" value="PKS_KR"/>
    <property type="match status" value="1"/>
</dbReference>
<dbReference type="SMART" id="SM00826">
    <property type="entry name" value="PKS_DH"/>
    <property type="match status" value="1"/>
</dbReference>
<dbReference type="GO" id="GO:0008897">
    <property type="term" value="F:holo-[acyl-carrier-protein] synthase activity"/>
    <property type="evidence" value="ECO:0007669"/>
    <property type="project" value="InterPro"/>
</dbReference>
<dbReference type="GO" id="GO:0006633">
    <property type="term" value="P:fatty acid biosynthetic process"/>
    <property type="evidence" value="ECO:0007669"/>
    <property type="project" value="TreeGrafter"/>
</dbReference>
<dbReference type="InterPro" id="IPR036736">
    <property type="entry name" value="ACP-like_sf"/>
</dbReference>
<dbReference type="InterPro" id="IPR020807">
    <property type="entry name" value="PKS_DH"/>
</dbReference>
<name>A0A1G8Y7B0_ACTMZ</name>
<dbReference type="InterPro" id="IPR057326">
    <property type="entry name" value="KR_dom"/>
</dbReference>
<dbReference type="SUPFAM" id="SSF51735">
    <property type="entry name" value="NAD(P)-binding Rossmann-fold domains"/>
    <property type="match status" value="1"/>
</dbReference>
<dbReference type="Gene3D" id="3.40.50.720">
    <property type="entry name" value="NAD(P)-binding Rossmann-like Domain"/>
    <property type="match status" value="1"/>
</dbReference>
<dbReference type="OrthoDB" id="9778690at2"/>
<dbReference type="InterPro" id="IPR014030">
    <property type="entry name" value="Ketoacyl_synth_N"/>
</dbReference>
<dbReference type="GO" id="GO:0000287">
    <property type="term" value="F:magnesium ion binding"/>
    <property type="evidence" value="ECO:0007669"/>
    <property type="project" value="InterPro"/>
</dbReference>
<dbReference type="PANTHER" id="PTHR43775">
    <property type="entry name" value="FATTY ACID SYNTHASE"/>
    <property type="match status" value="1"/>
</dbReference>
<feature type="region of interest" description="N-terminal hotdog fold" evidence="5">
    <location>
        <begin position="1458"/>
        <end position="1586"/>
    </location>
</feature>
<dbReference type="InterPro" id="IPR014043">
    <property type="entry name" value="Acyl_transferase_dom"/>
</dbReference>
<sequence length="1942" mass="207439">MGSERIAIVGIGLCYPDAESPDELWENVLAGRRAFRRIPDERLNRSDYWSPAPEAPDRFYTEYAAVLRDFEFDRVHYKVAGSTYRATDLTHWLALEVTARALRDAGFGNGSGLPRESTGVVLGNSLTGEFSRAANTLRLRWPYVRRTVADSLTSKGWDDHEIADLLRDLEERYKAPFPAINEDSLAGGLSNTIAGRICNHFDLHGGGYTVDGACSSSLLSVATGANALVEGDLDVVLAGGVDLSIDPFEMIGFAKTGALASNEMKVYDRDSNGFWPGEGSGVLVLMRHRDALARGCRIYASITGWGVSSDGKGGITRPEAAGHRLALRRAYQRAGYGPGTVGYFEGHGTGTAVGDATEIEALSSARDEDDPTAAPAALSTIKGNFGHTKAAAGAAGLIKASLAVFHQVIPPATGHRNAHSALHGDSSVYVPSEVGTWTAGAPVRAGVSAMGFGGINTHVTLEGEAGVRRVASPDLRTSRAVTGRQDREILMFDAETRDELRERVARCARLATRLSYAEVADMAAELSRELSGGPQRAAAVVSGPDDAARALDRLREALDNGAESSFDQREGVFLGNSETEPRITYLFPGQGTGGGTAGALRRRFPEAESVFATADLPAAQDNVATEVAQPLIVTNSLAGLRVLHKLGIEADGAVGHSLGELTALHWGGALDQQQLVRLATIRGAVMAAESQAEGTMAGLSCSPKEAQRFLIGTNVVIAGYNGPRQTVLAGGTNEIEEVCATAAARGVQTSSLNVSHAFHSPLVEPAAAVLDDRLAHFEFLEPRGTVFSTVTGERLRPGQDLRRLLREQITSPVRFQQAVEQGSHNCDLLIEVGPGRVLGTLAREIAPNTETVSMSTDSDSLSGLLGVVAAAFVCGQQVNTAALFEDRVVRPLSIDSDPEFLTNPCELVQELPDGLVDREPARTERDEQDSHTRTSTTPGAPPGEMTEPGGTLQLLRELAAERAELPLEAIGTDTHPLDDLHLSSITVGQLVNEVARATDRSLVESVPSFATARLGELAEMIDGIAESAADGDRPAVGEVSGVASWVTPFAVEYVDEPAPAPGGVGEPGEWTVFTTENHPLAKPLERALSSANVGAGVLLCLPPDCDEQHVELFLAAARATTNGTRFVVVQQGLGASGMAKTLVLEHPSIKTTIVELADVTSAGDIDTHVDQVVREVAATTEFAEVSYDSAGRRRVPELIAVTDSEPHEQLLLDETDVLLVTGGGKGITAECALAAAKDSGARLALVGRAEPEQDADLTANLKRLTEAGVEYRYQRADVSDEEQVRAAVGELQQELGPVTAVMHGAGYNAPAALSTLTGEEFRKALLPKVRGLESVLRTVGTSGLKLLVTFGSIIGRAGLRGEAHYATANDWMSELTRRFQAENPHVRAIAMEWSVWSGTGMGERLGVVEGLSQTGITPVSTRDGIDLLRRALNSSPTNPVMVICGRMGGMSTLPIRRPELPLTRFVERIAVHYPGVELITEADLSSNNDPYLRDHELDGQFLFPAVLGVEAMTQVAAALAGRTDAPLLEGVEFLRPVVVTPTDTNTIRVAALVRDPGTVDVVLRTSETGFGADHFRARVRFPSPSIPAAAVEPRPELPLVAVDPASELYGGLLFQGKRFQRLLGYHRSAARHAVADIDTRGESSWFAPFLPQELLLGDPGTRDTLMHALQCCVPDATLLPERVERLYPAGQIDQDSGPLVLDASELFQDGDSYVYDLMVRTTSGKAVERWEGLRLRAVRRNDGRGPWVPPMLGPYLERFLENVLGGNRAIVVEPDPEESSHPDVRRRSQTELAVSRALGRPVRLNHRPDGRPEVPDAEVSASHGAGLTLAAVSSEPVGCDVEQVVERTVDDWTGLLGPGLMGLHDLVTRECAEPPAVAGTRIWSALECLRKNGSMTKALVLERVHTPEWVLFSAGGSRIATFVTNVEGREGPVVFAFLEGRE</sequence>
<dbReference type="Pfam" id="PF00109">
    <property type="entry name" value="ketoacyl-synt"/>
    <property type="match status" value="1"/>
</dbReference>
<dbReference type="SUPFAM" id="SSF52151">
    <property type="entry name" value="FabD/lysophospholipase-like"/>
    <property type="match status" value="1"/>
</dbReference>
<evidence type="ECO:0000259" key="8">
    <source>
        <dbReference type="PROSITE" id="PS52019"/>
    </source>
</evidence>
<dbReference type="PANTHER" id="PTHR43775:SF51">
    <property type="entry name" value="INACTIVE PHENOLPHTHIOCEROL SYNTHESIS POLYKETIDE SYNTHASE TYPE I PKS1-RELATED"/>
    <property type="match status" value="1"/>
</dbReference>
<dbReference type="InterPro" id="IPR013968">
    <property type="entry name" value="PKS_KR"/>
</dbReference>
<reference evidence="10" key="1">
    <citation type="submission" date="2016-10" db="EMBL/GenBank/DDBJ databases">
        <authorList>
            <person name="Varghese N."/>
            <person name="Submissions S."/>
        </authorList>
    </citation>
    <scope>NUCLEOTIDE SEQUENCE [LARGE SCALE GENOMIC DNA]</scope>
    <source>
        <strain evidence="10">DSM 45460</strain>
    </source>
</reference>
<dbReference type="CDD" id="cd08953">
    <property type="entry name" value="KR_2_SDR_x"/>
    <property type="match status" value="1"/>
</dbReference>
<dbReference type="InterPro" id="IPR016039">
    <property type="entry name" value="Thiolase-like"/>
</dbReference>
<keyword evidence="1" id="KW-0596">Phosphopantetheine</keyword>
<dbReference type="SUPFAM" id="SSF54637">
    <property type="entry name" value="Thioesterase/thiol ester dehydrase-isomerase"/>
    <property type="match status" value="1"/>
</dbReference>
<dbReference type="InterPro" id="IPR029069">
    <property type="entry name" value="HotDog_dom_sf"/>
</dbReference>
<dbReference type="Pfam" id="PF14765">
    <property type="entry name" value="PS-DH"/>
    <property type="match status" value="1"/>
</dbReference>
<dbReference type="Gene3D" id="3.40.366.10">
    <property type="entry name" value="Malonyl-Coenzyme A Acyl Carrier Protein, domain 2"/>
    <property type="match status" value="1"/>
</dbReference>
<dbReference type="PROSITE" id="PS52019">
    <property type="entry name" value="PKS_MFAS_DH"/>
    <property type="match status" value="1"/>
</dbReference>
<dbReference type="InterPro" id="IPR049552">
    <property type="entry name" value="PKS_DH_N"/>
</dbReference>
<accession>A0A1G8Y7B0</accession>
<dbReference type="InterPro" id="IPR036291">
    <property type="entry name" value="NAD(P)-bd_dom_sf"/>
</dbReference>
<dbReference type="InterPro" id="IPR016035">
    <property type="entry name" value="Acyl_Trfase/lysoPLipase"/>
</dbReference>
<keyword evidence="2" id="KW-0597">Phosphoprotein</keyword>
<dbReference type="GO" id="GO:0004312">
    <property type="term" value="F:fatty acid synthase activity"/>
    <property type="evidence" value="ECO:0007669"/>
    <property type="project" value="TreeGrafter"/>
</dbReference>
<dbReference type="Pfam" id="PF00698">
    <property type="entry name" value="Acyl_transf_1"/>
    <property type="match status" value="1"/>
</dbReference>
<dbReference type="Gene3D" id="1.10.1200.10">
    <property type="entry name" value="ACP-like"/>
    <property type="match status" value="1"/>
</dbReference>
<dbReference type="SUPFAM" id="SSF53901">
    <property type="entry name" value="Thiolase-like"/>
    <property type="match status" value="1"/>
</dbReference>
<evidence type="ECO:0000256" key="6">
    <source>
        <dbReference type="SAM" id="MobiDB-lite"/>
    </source>
</evidence>
<feature type="domain" description="Ketosynthase family 3 (KS3)" evidence="7">
    <location>
        <begin position="3"/>
        <end position="463"/>
    </location>
</feature>
<protein>
    <submittedName>
        <fullName evidence="9">Enediyne polyketide synthase</fullName>
    </submittedName>
</protein>
<dbReference type="InterPro" id="IPR014031">
    <property type="entry name" value="Ketoacyl_synth_C"/>
</dbReference>
<dbReference type="InterPro" id="IPR001227">
    <property type="entry name" value="Ac_transferase_dom_sf"/>
</dbReference>
<keyword evidence="4" id="KW-0012">Acyltransferase</keyword>
<evidence type="ECO:0000256" key="2">
    <source>
        <dbReference type="ARBA" id="ARBA00022553"/>
    </source>
</evidence>
<dbReference type="SMART" id="SM00827">
    <property type="entry name" value="PKS_AT"/>
    <property type="match status" value="1"/>
</dbReference>
<keyword evidence="10" id="KW-1185">Reference proteome</keyword>
<feature type="compositionally biased region" description="Basic and acidic residues" evidence="6">
    <location>
        <begin position="921"/>
        <end position="932"/>
    </location>
</feature>
<dbReference type="Pfam" id="PF08659">
    <property type="entry name" value="KR"/>
    <property type="match status" value="1"/>
</dbReference>
<dbReference type="SUPFAM" id="SSF47336">
    <property type="entry name" value="ACP-like"/>
    <property type="match status" value="1"/>
</dbReference>
<evidence type="ECO:0000313" key="10">
    <source>
        <dbReference type="Proteomes" id="UP000199213"/>
    </source>
</evidence>
<feature type="region of interest" description="Disordered" evidence="6">
    <location>
        <begin position="921"/>
        <end position="949"/>
    </location>
</feature>
<keyword evidence="3" id="KW-0808">Transferase</keyword>
<evidence type="ECO:0000259" key="7">
    <source>
        <dbReference type="PROSITE" id="PS52004"/>
    </source>
</evidence>
<feature type="domain" description="PKS/mFAS DH" evidence="8">
    <location>
        <begin position="1458"/>
        <end position="1744"/>
    </location>
</feature>
<feature type="active site" description="Proton acceptor; for dehydratase activity" evidence="5">
    <location>
        <position position="1495"/>
    </location>
</feature>
<dbReference type="InterPro" id="IPR050091">
    <property type="entry name" value="PKS_NRPS_Biosynth_Enz"/>
</dbReference>
<organism evidence="9 10">
    <name type="scientific">Actinopolyspora mzabensis</name>
    <dbReference type="NCBI Taxonomy" id="995066"/>
    <lineage>
        <taxon>Bacteria</taxon>
        <taxon>Bacillati</taxon>
        <taxon>Actinomycetota</taxon>
        <taxon>Actinomycetes</taxon>
        <taxon>Actinopolysporales</taxon>
        <taxon>Actinopolysporaceae</taxon>
        <taxon>Actinopolyspora</taxon>
    </lineage>
</organism>
<dbReference type="InterPro" id="IPR049551">
    <property type="entry name" value="PKS_DH_C"/>
</dbReference>
<dbReference type="PROSITE" id="PS52004">
    <property type="entry name" value="KS3_2"/>
    <property type="match status" value="1"/>
</dbReference>
<dbReference type="Pfam" id="PF02801">
    <property type="entry name" value="Ketoacyl-synt_C"/>
    <property type="match status" value="1"/>
</dbReference>
<feature type="region of interest" description="C-terminal hotdog fold" evidence="5">
    <location>
        <begin position="1599"/>
        <end position="1744"/>
    </location>
</feature>
<dbReference type="Gene3D" id="3.40.47.10">
    <property type="match status" value="1"/>
</dbReference>
<gene>
    <name evidence="9" type="ORF">SAMN04487820_103276</name>
</gene>
<proteinExistence type="predicted"/>
<dbReference type="Gene3D" id="3.10.129.110">
    <property type="entry name" value="Polyketide synthase dehydratase"/>
    <property type="match status" value="1"/>
</dbReference>
<evidence type="ECO:0000256" key="1">
    <source>
        <dbReference type="ARBA" id="ARBA00022450"/>
    </source>
</evidence>
<dbReference type="Pfam" id="PF21089">
    <property type="entry name" value="PKS_DH_N"/>
    <property type="match status" value="1"/>
</dbReference>
<evidence type="ECO:0000256" key="3">
    <source>
        <dbReference type="ARBA" id="ARBA00022679"/>
    </source>
</evidence>
<evidence type="ECO:0000313" key="9">
    <source>
        <dbReference type="EMBL" id="SDJ98314.1"/>
    </source>
</evidence>
<dbReference type="InterPro" id="IPR042104">
    <property type="entry name" value="PKS_dehydratase_sf"/>
</dbReference>
<dbReference type="EMBL" id="FNFM01000003">
    <property type="protein sequence ID" value="SDJ98314.1"/>
    <property type="molecule type" value="Genomic_DNA"/>
</dbReference>
<dbReference type="InterPro" id="IPR049900">
    <property type="entry name" value="PKS_mFAS_DH"/>
</dbReference>
<dbReference type="SUPFAM" id="SSF55048">
    <property type="entry name" value="Probable ACP-binding domain of malonyl-CoA ACP transacylase"/>
    <property type="match status" value="1"/>
</dbReference>
<dbReference type="CDD" id="cd00833">
    <property type="entry name" value="PKS"/>
    <property type="match status" value="1"/>
</dbReference>